<name>A0A2P1QUV6_9LEPT</name>
<dbReference type="AlphaFoldDB" id="A0A2P1QUV6"/>
<evidence type="ECO:0000313" key="2">
    <source>
        <dbReference type="Proteomes" id="UP000033961"/>
    </source>
</evidence>
<reference evidence="1 2" key="1">
    <citation type="journal article" date="2015" name="Genome Announc.">
        <title>Draft Genome Sequences of Leptospira santarosai Strains U160, U164, and U233, Isolated from Asymptomatic Cattle.</title>
        <authorList>
            <person name="Kremer F.S."/>
            <person name="Eslabao M.R."/>
            <person name="Provisor M."/>
            <person name="Woloski R.D."/>
            <person name="Ramires O.V."/>
            <person name="Moreno L.Z."/>
            <person name="Moreno A.M."/>
            <person name="Hamond C."/>
            <person name="Lilenbaum W."/>
            <person name="Dellagostin O.A."/>
        </authorList>
    </citation>
    <scope>NUCLEOTIDE SEQUENCE [LARGE SCALE GENOMIC DNA]</scope>
    <source>
        <strain evidence="1 2">U160</strain>
    </source>
</reference>
<dbReference type="EMBL" id="CP027843">
    <property type="protein sequence ID" value="AVQ12690.1"/>
    <property type="molecule type" value="Genomic_DNA"/>
</dbReference>
<proteinExistence type="predicted"/>
<organism evidence="1 2">
    <name type="scientific">Leptospira santarosai</name>
    <dbReference type="NCBI Taxonomy" id="28183"/>
    <lineage>
        <taxon>Bacteria</taxon>
        <taxon>Pseudomonadati</taxon>
        <taxon>Spirochaetota</taxon>
        <taxon>Spirochaetia</taxon>
        <taxon>Leptospirales</taxon>
        <taxon>Leptospiraceae</taxon>
        <taxon>Leptospira</taxon>
    </lineage>
</organism>
<protein>
    <submittedName>
        <fullName evidence="1">Uncharacterized protein</fullName>
    </submittedName>
</protein>
<sequence length="69" mass="8157">MLLNFLFNFNTIKNNDFIRKINLEFCLFGFYRGALNSLIELKLTTLHYTGINNMIDHITPLRQKGYSLQ</sequence>
<gene>
    <name evidence="1" type="ORF">XB16_2373</name>
</gene>
<accession>A0A2P1QUV6</accession>
<dbReference type="Proteomes" id="UP000033961">
    <property type="component" value="Chromosome I"/>
</dbReference>
<evidence type="ECO:0000313" key="1">
    <source>
        <dbReference type="EMBL" id="AVQ12690.1"/>
    </source>
</evidence>